<feature type="compositionally biased region" description="Basic residues" evidence="1">
    <location>
        <begin position="1"/>
        <end position="10"/>
    </location>
</feature>
<gene>
    <name evidence="2" type="ORF">AVEN_107574_1</name>
</gene>
<feature type="region of interest" description="Disordered" evidence="1">
    <location>
        <begin position="1"/>
        <end position="34"/>
    </location>
</feature>
<dbReference type="AlphaFoldDB" id="A0A4Y2X4D0"/>
<dbReference type="EMBL" id="BGPR01071109">
    <property type="protein sequence ID" value="GBO44401.1"/>
    <property type="molecule type" value="Genomic_DNA"/>
</dbReference>
<evidence type="ECO:0000313" key="3">
    <source>
        <dbReference type="Proteomes" id="UP000499080"/>
    </source>
</evidence>
<keyword evidence="3" id="KW-1185">Reference proteome</keyword>
<evidence type="ECO:0000256" key="1">
    <source>
        <dbReference type="SAM" id="MobiDB-lite"/>
    </source>
</evidence>
<reference evidence="2 3" key="1">
    <citation type="journal article" date="2019" name="Sci. Rep.">
        <title>Orb-weaving spider Araneus ventricosus genome elucidates the spidroin gene catalogue.</title>
        <authorList>
            <person name="Kono N."/>
            <person name="Nakamura H."/>
            <person name="Ohtoshi R."/>
            <person name="Moran D.A.P."/>
            <person name="Shinohara A."/>
            <person name="Yoshida Y."/>
            <person name="Fujiwara M."/>
            <person name="Mori M."/>
            <person name="Tomita M."/>
            <person name="Arakawa K."/>
        </authorList>
    </citation>
    <scope>NUCLEOTIDE SEQUENCE [LARGE SCALE GENOMIC DNA]</scope>
</reference>
<accession>A0A4Y2X4D0</accession>
<dbReference type="Proteomes" id="UP000499080">
    <property type="component" value="Unassembled WGS sequence"/>
</dbReference>
<feature type="region of interest" description="Disordered" evidence="1">
    <location>
        <begin position="54"/>
        <end position="85"/>
    </location>
</feature>
<name>A0A4Y2X4D0_ARAVE</name>
<comment type="caution">
    <text evidence="2">The sequence shown here is derived from an EMBL/GenBank/DDBJ whole genome shotgun (WGS) entry which is preliminary data.</text>
</comment>
<organism evidence="2 3">
    <name type="scientific">Araneus ventricosus</name>
    <name type="common">Orbweaver spider</name>
    <name type="synonym">Epeira ventricosa</name>
    <dbReference type="NCBI Taxonomy" id="182803"/>
    <lineage>
        <taxon>Eukaryota</taxon>
        <taxon>Metazoa</taxon>
        <taxon>Ecdysozoa</taxon>
        <taxon>Arthropoda</taxon>
        <taxon>Chelicerata</taxon>
        <taxon>Arachnida</taxon>
        <taxon>Araneae</taxon>
        <taxon>Araneomorphae</taxon>
        <taxon>Entelegynae</taxon>
        <taxon>Araneoidea</taxon>
        <taxon>Araneidae</taxon>
        <taxon>Araneus</taxon>
    </lineage>
</organism>
<protein>
    <submittedName>
        <fullName evidence="2">Uncharacterized protein</fullName>
    </submittedName>
</protein>
<proteinExistence type="predicted"/>
<feature type="compositionally biased region" description="Polar residues" evidence="1">
    <location>
        <begin position="70"/>
        <end position="79"/>
    </location>
</feature>
<sequence>MLNMARRLRPRGKEERQTKATAAAKQRKEKRKGERGFIVEFYTNKTLQKACSFQNPSESAMKAAPDVGSSRPSTLSSDQHLPITI</sequence>
<evidence type="ECO:0000313" key="2">
    <source>
        <dbReference type="EMBL" id="GBO44401.1"/>
    </source>
</evidence>